<dbReference type="PANTHER" id="PTHR43217">
    <property type="entry name" value="SUCCINATE SEMIALDEHYDE DEHYDROGENASE [NAD(P)+] SAD"/>
    <property type="match status" value="1"/>
</dbReference>
<dbReference type="InterPro" id="IPR015590">
    <property type="entry name" value="Aldehyde_DH_dom"/>
</dbReference>
<dbReference type="InterPro" id="IPR044148">
    <property type="entry name" value="ALDH_GabD1-like"/>
</dbReference>
<keyword evidence="3" id="KW-0560">Oxidoreductase</keyword>
<evidence type="ECO:0000256" key="2">
    <source>
        <dbReference type="ARBA" id="ARBA00022857"/>
    </source>
</evidence>
<organism evidence="6 7">
    <name type="scientific">Actinomycetospora cinnamomea</name>
    <dbReference type="NCBI Taxonomy" id="663609"/>
    <lineage>
        <taxon>Bacteria</taxon>
        <taxon>Bacillati</taxon>
        <taxon>Actinomycetota</taxon>
        <taxon>Actinomycetes</taxon>
        <taxon>Pseudonocardiales</taxon>
        <taxon>Pseudonocardiaceae</taxon>
        <taxon>Actinomycetospora</taxon>
    </lineage>
</organism>
<dbReference type="FunFam" id="3.40.309.10:FF:000010">
    <property type="entry name" value="Gamma-aminobutyraldehyde dehydrogenase"/>
    <property type="match status" value="1"/>
</dbReference>
<keyword evidence="7" id="KW-1185">Reference proteome</keyword>
<dbReference type="CDD" id="cd07100">
    <property type="entry name" value="ALDH_SSADH1_GabD1"/>
    <property type="match status" value="1"/>
</dbReference>
<dbReference type="OrthoDB" id="6882680at2"/>
<feature type="region of interest" description="Disordered" evidence="4">
    <location>
        <begin position="296"/>
        <end position="315"/>
    </location>
</feature>
<evidence type="ECO:0000259" key="5">
    <source>
        <dbReference type="Pfam" id="PF00171"/>
    </source>
</evidence>
<dbReference type="EMBL" id="QEKW01000007">
    <property type="protein sequence ID" value="PVZ08895.1"/>
    <property type="molecule type" value="Genomic_DNA"/>
</dbReference>
<feature type="domain" description="Aldehyde dehydrogenase" evidence="5">
    <location>
        <begin position="3"/>
        <end position="456"/>
    </location>
</feature>
<dbReference type="GO" id="GO:0004777">
    <property type="term" value="F:succinate-semialdehyde dehydrogenase (NAD+) activity"/>
    <property type="evidence" value="ECO:0007669"/>
    <property type="project" value="TreeGrafter"/>
</dbReference>
<reference evidence="6 7" key="1">
    <citation type="submission" date="2018-04" db="EMBL/GenBank/DDBJ databases">
        <title>Genomic Encyclopedia of Type Strains, Phase IV (KMG-IV): sequencing the most valuable type-strain genomes for metagenomic binning, comparative biology and taxonomic classification.</title>
        <authorList>
            <person name="Goeker M."/>
        </authorList>
    </citation>
    <scope>NUCLEOTIDE SEQUENCE [LARGE SCALE GENOMIC DNA]</scope>
    <source>
        <strain evidence="6 7">DSM 45771</strain>
    </source>
</reference>
<evidence type="ECO:0000256" key="1">
    <source>
        <dbReference type="ARBA" id="ARBA00009986"/>
    </source>
</evidence>
<dbReference type="Gene3D" id="3.40.605.10">
    <property type="entry name" value="Aldehyde Dehydrogenase, Chain A, domain 1"/>
    <property type="match status" value="1"/>
</dbReference>
<keyword evidence="2" id="KW-0521">NADP</keyword>
<evidence type="ECO:0000313" key="7">
    <source>
        <dbReference type="Proteomes" id="UP000245639"/>
    </source>
</evidence>
<dbReference type="Proteomes" id="UP000245639">
    <property type="component" value="Unassembled WGS sequence"/>
</dbReference>
<comment type="similarity">
    <text evidence="1">Belongs to the aldehyde dehydrogenase family.</text>
</comment>
<gene>
    <name evidence="6" type="ORF">C8D89_10757</name>
</gene>
<sequence>MAIATINPATGETVKEFDSLTSEQLEEKLQRAWDTFQTYRDTTFEQRSRWLRAAADIFDAENERLAELATLEMGKTFAAAKAEVTKCALGCRWYADHAAEDLADVEWPKPANAPEDARILTRYQPLGPVLAIMPWNFPFWQVLRFAAPALMAGNVGLLKHASNVPQVAMAIEDVLTRAGFPDGAFQTLLVGSSVIEGIIDDPRVRAVTLTGSEPAGREVGARAGQNVKTSVLELGGSDPFIVMPSADLDSTVTAAVSSRMLNNGQSCINAKRFIVHQDIADEFTQKLVQKMESLTIGDPMDSGTDLGPMSQGNGVTDLDEQVQDSIKAGARLLTGGERLDRPGNWYPPTVLTDIPRESRAYSEELFGPVALVFRARDADDAIRIANDSDFGLGGSAWTNDEDEMWRFANEVESGMVYINKITESTPEVPFGGAKNSGYGRELASFGPQSFVNAKTIWVQAGVRPEGTPTAE</sequence>
<dbReference type="InterPro" id="IPR016162">
    <property type="entry name" value="Ald_DH_N"/>
</dbReference>
<accession>A0A2U1F9M8</accession>
<dbReference type="GO" id="GO:0004030">
    <property type="term" value="F:aldehyde dehydrogenase [NAD(P)+] activity"/>
    <property type="evidence" value="ECO:0007669"/>
    <property type="project" value="InterPro"/>
</dbReference>
<proteinExistence type="inferred from homology"/>
<evidence type="ECO:0000256" key="4">
    <source>
        <dbReference type="SAM" id="MobiDB-lite"/>
    </source>
</evidence>
<evidence type="ECO:0000256" key="3">
    <source>
        <dbReference type="ARBA" id="ARBA00023002"/>
    </source>
</evidence>
<name>A0A2U1F9M8_9PSEU</name>
<dbReference type="RefSeq" id="WP_116708904.1">
    <property type="nucleotide sequence ID" value="NZ_QEKW01000007.1"/>
</dbReference>
<comment type="caution">
    <text evidence="6">The sequence shown here is derived from an EMBL/GenBank/DDBJ whole genome shotgun (WGS) entry which is preliminary data.</text>
</comment>
<dbReference type="SUPFAM" id="SSF53720">
    <property type="entry name" value="ALDH-like"/>
    <property type="match status" value="1"/>
</dbReference>
<dbReference type="Gene3D" id="3.40.309.10">
    <property type="entry name" value="Aldehyde Dehydrogenase, Chain A, domain 2"/>
    <property type="match status" value="1"/>
</dbReference>
<protein>
    <submittedName>
        <fullName evidence="6">Succinate-semialdehyde dehydrogenase/glutarate-semialdehyde dehydrogenase</fullName>
    </submittedName>
</protein>
<dbReference type="Pfam" id="PF00171">
    <property type="entry name" value="Aldedh"/>
    <property type="match status" value="1"/>
</dbReference>
<dbReference type="FunFam" id="3.40.605.10:FF:000012">
    <property type="entry name" value="NAD-dependent succinate-semialdehyde dehydrogenase"/>
    <property type="match status" value="1"/>
</dbReference>
<dbReference type="AlphaFoldDB" id="A0A2U1F9M8"/>
<dbReference type="InterPro" id="IPR016161">
    <property type="entry name" value="Ald_DH/histidinol_DH"/>
</dbReference>
<dbReference type="InterPro" id="IPR016163">
    <property type="entry name" value="Ald_DH_C"/>
</dbReference>
<dbReference type="PANTHER" id="PTHR43217:SF1">
    <property type="entry name" value="SUCCINATE SEMIALDEHYDE DEHYDROGENASE [NAD(P)+] SAD"/>
    <property type="match status" value="1"/>
</dbReference>
<evidence type="ECO:0000313" key="6">
    <source>
        <dbReference type="EMBL" id="PVZ08895.1"/>
    </source>
</evidence>
<dbReference type="InterPro" id="IPR047110">
    <property type="entry name" value="GABD/Sad-like"/>
</dbReference>